<gene>
    <name evidence="2" type="ORF">SAMN05216174_11135</name>
</gene>
<evidence type="ECO:0000313" key="2">
    <source>
        <dbReference type="EMBL" id="SDD43297.1"/>
    </source>
</evidence>
<dbReference type="STRING" id="1271860.SAMN05216174_11135"/>
<dbReference type="Proteomes" id="UP000199501">
    <property type="component" value="Unassembled WGS sequence"/>
</dbReference>
<evidence type="ECO:0000256" key="1">
    <source>
        <dbReference type="SAM" id="Phobius"/>
    </source>
</evidence>
<keyword evidence="1" id="KW-0472">Membrane</keyword>
<feature type="transmembrane region" description="Helical" evidence="1">
    <location>
        <begin position="43"/>
        <end position="62"/>
    </location>
</feature>
<accession>A0A1G6URU6</accession>
<organism evidence="2 3">
    <name type="scientific">Actinokineospora iranica</name>
    <dbReference type="NCBI Taxonomy" id="1271860"/>
    <lineage>
        <taxon>Bacteria</taxon>
        <taxon>Bacillati</taxon>
        <taxon>Actinomycetota</taxon>
        <taxon>Actinomycetes</taxon>
        <taxon>Pseudonocardiales</taxon>
        <taxon>Pseudonocardiaceae</taxon>
        <taxon>Actinokineospora</taxon>
    </lineage>
</organism>
<keyword evidence="1" id="KW-0812">Transmembrane</keyword>
<keyword evidence="3" id="KW-1185">Reference proteome</keyword>
<reference evidence="3" key="1">
    <citation type="submission" date="2016-10" db="EMBL/GenBank/DDBJ databases">
        <authorList>
            <person name="Varghese N."/>
            <person name="Submissions S."/>
        </authorList>
    </citation>
    <scope>NUCLEOTIDE SEQUENCE [LARGE SCALE GENOMIC DNA]</scope>
    <source>
        <strain evidence="3">IBRC-M 10403</strain>
    </source>
</reference>
<keyword evidence="1" id="KW-1133">Transmembrane helix</keyword>
<dbReference type="EMBL" id="FMZZ01000011">
    <property type="protein sequence ID" value="SDD43297.1"/>
    <property type="molecule type" value="Genomic_DNA"/>
</dbReference>
<feature type="transmembrane region" description="Helical" evidence="1">
    <location>
        <begin position="95"/>
        <end position="115"/>
    </location>
</feature>
<proteinExistence type="predicted"/>
<protein>
    <submittedName>
        <fullName evidence="2">Uncharacterized protein</fullName>
    </submittedName>
</protein>
<dbReference type="AlphaFoldDB" id="A0A1G6URU6"/>
<feature type="transmembrane region" description="Helical" evidence="1">
    <location>
        <begin position="68"/>
        <end position="88"/>
    </location>
</feature>
<feature type="transmembrane region" description="Helical" evidence="1">
    <location>
        <begin position="15"/>
        <end position="36"/>
    </location>
</feature>
<sequence length="140" mass="14001">MTASPPDSPRSRPGAVTGACYGSLAAAALAGALLFLSDRPLGYLGFGAGLSAVVALVLALPLRAGQAWARYAFLVTAPVGALCAPAAANALCHGAAAYVGALLITLWVAVVVLLLRVDVREHFADPGRPGAATAPRATEP</sequence>
<evidence type="ECO:0000313" key="3">
    <source>
        <dbReference type="Proteomes" id="UP000199501"/>
    </source>
</evidence>
<name>A0A1G6URU6_9PSEU</name>